<dbReference type="Pfam" id="PF00403">
    <property type="entry name" value="HMA"/>
    <property type="match status" value="1"/>
</dbReference>
<keyword evidence="1" id="KW-0479">Metal-binding</keyword>
<reference evidence="4" key="1">
    <citation type="submission" date="2017-02" db="EMBL/GenBank/DDBJ databases">
        <title>Tessaracoccus aquaemaris sp. nov., isolated from the intestine of a Korean rockfish, Sebastes schlegelii, in a marine aquaculture pond.</title>
        <authorList>
            <person name="Tak E.J."/>
            <person name="Bae J.-W."/>
        </authorList>
    </citation>
    <scope>NUCLEOTIDE SEQUENCE [LARGE SCALE GENOMIC DNA]</scope>
    <source>
        <strain evidence="4">NSG39</strain>
    </source>
</reference>
<dbReference type="Gene3D" id="3.30.70.100">
    <property type="match status" value="1"/>
</dbReference>
<evidence type="ECO:0000313" key="4">
    <source>
        <dbReference type="Proteomes" id="UP000188145"/>
    </source>
</evidence>
<evidence type="ECO:0000256" key="1">
    <source>
        <dbReference type="ARBA" id="ARBA00022723"/>
    </source>
</evidence>
<dbReference type="EMBL" id="CP019606">
    <property type="protein sequence ID" value="AQP48186.1"/>
    <property type="molecule type" value="Genomic_DNA"/>
</dbReference>
<name>A0A1Q2CPZ6_9ACTN</name>
<dbReference type="RefSeq" id="WP_077686512.1">
    <property type="nucleotide sequence ID" value="NZ_CP019606.1"/>
</dbReference>
<gene>
    <name evidence="3" type="ORF">BW730_12435</name>
</gene>
<evidence type="ECO:0000259" key="2">
    <source>
        <dbReference type="PROSITE" id="PS50846"/>
    </source>
</evidence>
<proteinExistence type="predicted"/>
<dbReference type="InterPro" id="IPR017969">
    <property type="entry name" value="Heavy-metal-associated_CS"/>
</dbReference>
<dbReference type="InterPro" id="IPR036163">
    <property type="entry name" value="HMA_dom_sf"/>
</dbReference>
<dbReference type="GO" id="GO:0046872">
    <property type="term" value="F:metal ion binding"/>
    <property type="evidence" value="ECO:0007669"/>
    <property type="project" value="UniProtKB-KW"/>
</dbReference>
<dbReference type="Proteomes" id="UP000188145">
    <property type="component" value="Chromosome"/>
</dbReference>
<dbReference type="OrthoDB" id="9813965at2"/>
<dbReference type="CDD" id="cd00371">
    <property type="entry name" value="HMA"/>
    <property type="match status" value="1"/>
</dbReference>
<dbReference type="SUPFAM" id="SSF55008">
    <property type="entry name" value="HMA, heavy metal-associated domain"/>
    <property type="match status" value="1"/>
</dbReference>
<keyword evidence="4" id="KW-1185">Reference proteome</keyword>
<dbReference type="PROSITE" id="PS50846">
    <property type="entry name" value="HMA_2"/>
    <property type="match status" value="1"/>
</dbReference>
<dbReference type="KEGG" id="tes:BW730_12435"/>
<sequence>MITNYTVTGMTCGNCVNHVTEEVSEIDGVNDVKVSLEGGAMAVESDERIPFDAIIEAVKEAGDYAVVEA</sequence>
<accession>A0A1Q2CPZ6</accession>
<dbReference type="STRING" id="1332264.BW730_12435"/>
<dbReference type="InterPro" id="IPR006121">
    <property type="entry name" value="HMA_dom"/>
</dbReference>
<feature type="domain" description="HMA" evidence="2">
    <location>
        <begin position="1"/>
        <end position="66"/>
    </location>
</feature>
<evidence type="ECO:0000313" key="3">
    <source>
        <dbReference type="EMBL" id="AQP48186.1"/>
    </source>
</evidence>
<dbReference type="AlphaFoldDB" id="A0A1Q2CPZ6"/>
<protein>
    <submittedName>
        <fullName evidence="3">Heavy metal transporter</fullName>
    </submittedName>
</protein>
<organism evidence="3 4">
    <name type="scientific">Tessaracoccus aquimaris</name>
    <dbReference type="NCBI Taxonomy" id="1332264"/>
    <lineage>
        <taxon>Bacteria</taxon>
        <taxon>Bacillati</taxon>
        <taxon>Actinomycetota</taxon>
        <taxon>Actinomycetes</taxon>
        <taxon>Propionibacteriales</taxon>
        <taxon>Propionibacteriaceae</taxon>
        <taxon>Tessaracoccus</taxon>
    </lineage>
</organism>
<dbReference type="PROSITE" id="PS01047">
    <property type="entry name" value="HMA_1"/>
    <property type="match status" value="1"/>
</dbReference>